<dbReference type="EMBL" id="QXGE01000666">
    <property type="protein sequence ID" value="KAE9306348.1"/>
    <property type="molecule type" value="Genomic_DNA"/>
</dbReference>
<comment type="caution">
    <text evidence="2">The sequence shown here is derived from an EMBL/GenBank/DDBJ whole genome shotgun (WGS) entry which is preliminary data.</text>
</comment>
<evidence type="ECO:0000313" key="1">
    <source>
        <dbReference type="EMBL" id="KAE8929886.1"/>
    </source>
</evidence>
<dbReference type="EMBL" id="QXGA01002011">
    <property type="protein sequence ID" value="KAE9105601.1"/>
    <property type="molecule type" value="Genomic_DNA"/>
</dbReference>
<dbReference type="EMBL" id="QXGC01000244">
    <property type="protein sequence ID" value="KAE9243387.1"/>
    <property type="molecule type" value="Genomic_DNA"/>
</dbReference>
<dbReference type="EMBL" id="QXGB01001430">
    <property type="protein sequence ID" value="KAE9190909.1"/>
    <property type="molecule type" value="Genomic_DNA"/>
</dbReference>
<dbReference type="Proteomes" id="UP000437068">
    <property type="component" value="Unassembled WGS sequence"/>
</dbReference>
<accession>A0A6A3KIA6</accession>
<evidence type="ECO:0000313" key="2">
    <source>
        <dbReference type="EMBL" id="KAE9006452.1"/>
    </source>
</evidence>
<keyword evidence="10" id="KW-1185">Reference proteome</keyword>
<evidence type="ECO:0000313" key="15">
    <source>
        <dbReference type="Proteomes" id="UP000460718"/>
    </source>
</evidence>
<sequence>MTQLLLSKYNFNRREFYIDLFSQWGFFRKGIVASDIHPDDLTMAWTAFVSTYMRSSEAWFGAFVVARAKFIENRMNGAMMDLHQASVEDGRRCAVPAECDCPFCYKGVPSISTKKADQDDGPSTALFNATTRLSHRIQRRHQRGSSSEDAQTIYELRQKNEDQQALLARIQQASKRQRSESRTTSSAWICILCSKVPDSFRNKKV</sequence>
<organism evidence="2 15">
    <name type="scientific">Phytophthora fragariae</name>
    <dbReference type="NCBI Taxonomy" id="53985"/>
    <lineage>
        <taxon>Eukaryota</taxon>
        <taxon>Sar</taxon>
        <taxon>Stramenopiles</taxon>
        <taxon>Oomycota</taxon>
        <taxon>Peronosporomycetes</taxon>
        <taxon>Peronosporales</taxon>
        <taxon>Peronosporaceae</taxon>
        <taxon>Phytophthora</taxon>
    </lineage>
</organism>
<reference evidence="15 16" key="1">
    <citation type="submission" date="2018-09" db="EMBL/GenBank/DDBJ databases">
        <title>Genomic investigation of the strawberry pathogen Phytophthora fragariae indicates pathogenicity is determined by transcriptional variation in three key races.</title>
        <authorList>
            <person name="Adams T.M."/>
            <person name="Armitage A.D."/>
            <person name="Sobczyk M.K."/>
            <person name="Bates H.J."/>
            <person name="Dunwell J.M."/>
            <person name="Nellist C.F."/>
            <person name="Harrison R.J."/>
        </authorList>
    </citation>
    <scope>NUCLEOTIDE SEQUENCE [LARGE SCALE GENOMIC DNA]</scope>
    <source>
        <strain evidence="8 11">A4</strain>
        <strain evidence="6 12">BC-1</strain>
        <strain evidence="7 16">BC-23</strain>
        <strain evidence="5 10">NOV-27</strain>
        <strain evidence="4 13">NOV-5</strain>
        <strain evidence="3 14">NOV-71</strain>
        <strain evidence="1 9">NOV-9</strain>
        <strain evidence="2 15">SCRP245</strain>
    </source>
</reference>
<dbReference type="Proteomes" id="UP000441208">
    <property type="component" value="Unassembled WGS sequence"/>
</dbReference>
<evidence type="ECO:0000313" key="13">
    <source>
        <dbReference type="Proteomes" id="UP000440732"/>
    </source>
</evidence>
<evidence type="ECO:0000313" key="6">
    <source>
        <dbReference type="EMBL" id="KAE9205328.1"/>
    </source>
</evidence>
<proteinExistence type="predicted"/>
<evidence type="ECO:0000313" key="5">
    <source>
        <dbReference type="EMBL" id="KAE9190909.1"/>
    </source>
</evidence>
<evidence type="ECO:0000313" key="10">
    <source>
        <dbReference type="Proteomes" id="UP000433483"/>
    </source>
</evidence>
<dbReference type="AlphaFoldDB" id="A0A6A3KIA6"/>
<evidence type="ECO:0000313" key="11">
    <source>
        <dbReference type="Proteomes" id="UP000437068"/>
    </source>
</evidence>
<dbReference type="EMBL" id="QXFZ01001440">
    <property type="protein sequence ID" value="KAE9090439.1"/>
    <property type="molecule type" value="Genomic_DNA"/>
</dbReference>
<evidence type="ECO:0000313" key="14">
    <source>
        <dbReference type="Proteomes" id="UP000441208"/>
    </source>
</evidence>
<protein>
    <submittedName>
        <fullName evidence="2">Uncharacterized protein</fullName>
    </submittedName>
</protein>
<evidence type="ECO:0000313" key="9">
    <source>
        <dbReference type="Proteomes" id="UP000429523"/>
    </source>
</evidence>
<gene>
    <name evidence="8" type="ORF">PF001_g12167</name>
    <name evidence="6" type="ORF">PF002_g20361</name>
    <name evidence="7" type="ORF">PF004_g6151</name>
    <name evidence="5" type="ORF">PF005_g19059</name>
    <name evidence="4" type="ORF">PF006_g21600</name>
    <name evidence="3" type="ORF">PF007_g19238</name>
    <name evidence="1" type="ORF">PF009_g20010</name>
    <name evidence="2" type="ORF">PF011_g11579</name>
</gene>
<evidence type="ECO:0000313" key="4">
    <source>
        <dbReference type="EMBL" id="KAE9105601.1"/>
    </source>
</evidence>
<dbReference type="Proteomes" id="UP000476176">
    <property type="component" value="Unassembled WGS sequence"/>
</dbReference>
<evidence type="ECO:0000313" key="12">
    <source>
        <dbReference type="Proteomes" id="UP000440367"/>
    </source>
</evidence>
<evidence type="ECO:0000313" key="3">
    <source>
        <dbReference type="EMBL" id="KAE9090439.1"/>
    </source>
</evidence>
<dbReference type="EMBL" id="QXFW01000646">
    <property type="protein sequence ID" value="KAE9006452.1"/>
    <property type="molecule type" value="Genomic_DNA"/>
</dbReference>
<dbReference type="Proteomes" id="UP000433483">
    <property type="component" value="Unassembled WGS sequence"/>
</dbReference>
<evidence type="ECO:0000313" key="16">
    <source>
        <dbReference type="Proteomes" id="UP000476176"/>
    </source>
</evidence>
<dbReference type="Proteomes" id="UP000440367">
    <property type="component" value="Unassembled WGS sequence"/>
</dbReference>
<evidence type="ECO:0000313" key="8">
    <source>
        <dbReference type="EMBL" id="KAE9306348.1"/>
    </source>
</evidence>
<dbReference type="EMBL" id="QXGD01001475">
    <property type="protein sequence ID" value="KAE9205328.1"/>
    <property type="molecule type" value="Genomic_DNA"/>
</dbReference>
<dbReference type="Proteomes" id="UP000440732">
    <property type="component" value="Unassembled WGS sequence"/>
</dbReference>
<dbReference type="EMBL" id="QXGF01001454">
    <property type="protein sequence ID" value="KAE8929886.1"/>
    <property type="molecule type" value="Genomic_DNA"/>
</dbReference>
<dbReference type="Proteomes" id="UP000460718">
    <property type="component" value="Unassembled WGS sequence"/>
</dbReference>
<dbReference type="OrthoDB" id="128154at2759"/>
<dbReference type="Proteomes" id="UP000429523">
    <property type="component" value="Unassembled WGS sequence"/>
</dbReference>
<name>A0A6A3KIA6_9STRA</name>
<evidence type="ECO:0000313" key="7">
    <source>
        <dbReference type="EMBL" id="KAE9243387.1"/>
    </source>
</evidence>